<organism evidence="1 2">
    <name type="scientific">Escherichia coli</name>
    <dbReference type="NCBI Taxonomy" id="562"/>
    <lineage>
        <taxon>Bacteria</taxon>
        <taxon>Pseudomonadati</taxon>
        <taxon>Pseudomonadota</taxon>
        <taxon>Gammaproteobacteria</taxon>
        <taxon>Enterobacterales</taxon>
        <taxon>Enterobacteriaceae</taxon>
        <taxon>Escherichia</taxon>
    </lineage>
</organism>
<accession>A0A2A2CG76</accession>
<gene>
    <name evidence="1" type="ORF">BTQ06_04465</name>
</gene>
<dbReference type="EMBL" id="MRVZ01000012">
    <property type="protein sequence ID" value="PAU25746.1"/>
    <property type="molecule type" value="Genomic_DNA"/>
</dbReference>
<evidence type="ECO:0000313" key="2">
    <source>
        <dbReference type="Proteomes" id="UP000218543"/>
    </source>
</evidence>
<protein>
    <submittedName>
        <fullName evidence="1">Uncharacterized protein</fullName>
    </submittedName>
</protein>
<dbReference type="Proteomes" id="UP000218543">
    <property type="component" value="Unassembled WGS sequence"/>
</dbReference>
<reference evidence="1 2" key="1">
    <citation type="submission" date="2016-12" db="EMBL/GenBank/DDBJ databases">
        <title>Real-Time Genomic Investigation Underlying the Public Health Response to a Shiga Toxin-Producing Escherichia Coli O26:H11 Outbreak in a Nursery.</title>
        <authorList>
            <person name="Ferdous M."/>
            <person name="Moran-Gilad J."/>
            <person name="Rossen J.W."/>
            <person name="Gdalevich M."/>
        </authorList>
    </citation>
    <scope>NUCLEOTIDE SEQUENCE [LARGE SCALE GENOMIC DNA]</scope>
    <source>
        <strain evidence="1 2">STEC 514-2</strain>
    </source>
</reference>
<dbReference type="RefSeq" id="WP_095585952.1">
    <property type="nucleotide sequence ID" value="NZ_MRVZ01000012.1"/>
</dbReference>
<dbReference type="AlphaFoldDB" id="A0A2A2CG76"/>
<evidence type="ECO:0000313" key="1">
    <source>
        <dbReference type="EMBL" id="PAU25746.1"/>
    </source>
</evidence>
<name>A0A2A2CG76_ECOLX</name>
<proteinExistence type="predicted"/>
<comment type="caution">
    <text evidence="1">The sequence shown here is derived from an EMBL/GenBank/DDBJ whole genome shotgun (WGS) entry which is preliminary data.</text>
</comment>
<sequence>MSNNINGVVEVRDRTDLSRLRPHWPNIAQDLIMCRVPDGKGEGMLMHPETVCANYGMTMDECLSLMSLPQFQLLMRDFKRRIDAMGDSASITLRAQMMTADLMERLYMDVVNGADASQVRERREALRLLAQLGQLDPATNGMNKRRDDGGGAATSVVSVSINMGPGGAVYDVATDVTEVEE</sequence>